<evidence type="ECO:0000313" key="2">
    <source>
        <dbReference type="Proteomes" id="UP000706172"/>
    </source>
</evidence>
<name>A0A931G954_9BACT</name>
<gene>
    <name evidence="1" type="ORF">H0S81_11070</name>
</gene>
<comment type="caution">
    <text evidence="1">The sequence shown here is derived from an EMBL/GenBank/DDBJ whole genome shotgun (WGS) entry which is preliminary data.</text>
</comment>
<sequence length="112" mass="13369">MSQHMQITVTIRPFYKKSFEKTYPRLARHLGYQDPDLVDGNPSLYELAKKIDMLLYQYDGTPLRQVLLDHKQQLIQTFHAIEEHIADRRLAEADKLLYTLEDIFDDMEYHLD</sequence>
<evidence type="ECO:0000313" key="1">
    <source>
        <dbReference type="EMBL" id="MBG0780453.1"/>
    </source>
</evidence>
<dbReference type="EMBL" id="JACCQK010000737">
    <property type="protein sequence ID" value="MBG0780453.1"/>
    <property type="molecule type" value="Genomic_DNA"/>
</dbReference>
<protein>
    <submittedName>
        <fullName evidence="1">Uncharacterized protein</fullName>
    </submittedName>
</protein>
<dbReference type="Proteomes" id="UP000706172">
    <property type="component" value="Unassembled WGS sequence"/>
</dbReference>
<dbReference type="AlphaFoldDB" id="A0A931G954"/>
<reference evidence="1" key="1">
    <citation type="submission" date="2020-07" db="EMBL/GenBank/DDBJ databases">
        <title>Severe corrosion of carbon steel in oil field produced water can be linked to methanogenic archaea containing a special type of NiFe hydrogenase.</title>
        <authorList>
            <person name="Lahme S."/>
            <person name="Mand J."/>
            <person name="Longwell J."/>
            <person name="Smith R."/>
            <person name="Enning D."/>
        </authorList>
    </citation>
    <scope>NUCLEOTIDE SEQUENCE</scope>
    <source>
        <strain evidence="1">MIC098Bin6</strain>
    </source>
</reference>
<accession>A0A931G954</accession>
<proteinExistence type="predicted"/>
<organism evidence="1 2">
    <name type="scientific">Desulfotignum balticum</name>
    <dbReference type="NCBI Taxonomy" id="115781"/>
    <lineage>
        <taxon>Bacteria</taxon>
        <taxon>Pseudomonadati</taxon>
        <taxon>Thermodesulfobacteriota</taxon>
        <taxon>Desulfobacteria</taxon>
        <taxon>Desulfobacterales</taxon>
        <taxon>Desulfobacteraceae</taxon>
        <taxon>Desulfotignum</taxon>
    </lineage>
</organism>